<protein>
    <submittedName>
        <fullName evidence="1">Uncharacterized protein</fullName>
    </submittedName>
</protein>
<gene>
    <name evidence="1" type="ORF">KQR59_05275</name>
</gene>
<dbReference type="Proteomes" id="UP000683421">
    <property type="component" value="Chromosome"/>
</dbReference>
<dbReference type="AlphaFoldDB" id="A0AAJ4NLU6"/>
<organism evidence="1 2">
    <name type="scientific">Francisella salimarina</name>
    <dbReference type="NCBI Taxonomy" id="2599927"/>
    <lineage>
        <taxon>Bacteria</taxon>
        <taxon>Pseudomonadati</taxon>
        <taxon>Pseudomonadota</taxon>
        <taxon>Gammaproteobacteria</taxon>
        <taxon>Thiotrichales</taxon>
        <taxon>Francisellaceae</taxon>
        <taxon>Francisella</taxon>
    </lineage>
</organism>
<reference evidence="1 2" key="1">
    <citation type="submission" date="2021-06" db="EMBL/GenBank/DDBJ databases">
        <title>Ulceroglandular infection and bacteremia caused by Francisella salimarina in an immunocompromised patient, France.</title>
        <authorList>
            <person name="Hennebique A."/>
            <person name="Caspar Y."/>
            <person name="Maurin M."/>
            <person name="Boisset S."/>
            <person name="Pelloux I."/>
            <person name="Gallego-Hernanz M.P."/>
            <person name="Burucoa C."/>
            <person name="Cazenave-Roblot F."/>
            <person name="Plouzeau C."/>
            <person name="Rammaert B."/>
        </authorList>
    </citation>
    <scope>NUCLEOTIDE SEQUENCE [LARGE SCALE GENOMIC DNA]</scope>
    <source>
        <strain evidence="1 2">CHUGA-F75</strain>
    </source>
</reference>
<dbReference type="EMBL" id="CP076680">
    <property type="protein sequence ID" value="QWU98527.1"/>
    <property type="molecule type" value="Genomic_DNA"/>
</dbReference>
<accession>A0AAJ4NLU6</accession>
<dbReference type="KEGG" id="fsr:KQR59_05275"/>
<evidence type="ECO:0000313" key="2">
    <source>
        <dbReference type="Proteomes" id="UP000683421"/>
    </source>
</evidence>
<proteinExistence type="predicted"/>
<evidence type="ECO:0000313" key="1">
    <source>
        <dbReference type="EMBL" id="QWU98527.1"/>
    </source>
</evidence>
<name>A0AAJ4NLU6_9GAMM</name>
<sequence length="92" mass="10906">MSIEQLLSKQVIDIIQPIVQEYENRLHRYDSRINDILELQISINQIRILLGYKTNASIDRLFERQKLINVSTNSFRKATIQDVLNYKNSIEK</sequence>
<keyword evidence="2" id="KW-1185">Reference proteome</keyword>
<dbReference type="RefSeq" id="WP_216691731.1">
    <property type="nucleotide sequence ID" value="NZ_CP076680.1"/>
</dbReference>